<evidence type="ECO:0000313" key="8">
    <source>
        <dbReference type="EMBL" id="QQV76257.1"/>
    </source>
</evidence>
<keyword evidence="9" id="KW-1185">Reference proteome</keyword>
<dbReference type="RefSeq" id="WP_202091374.1">
    <property type="nucleotide sequence ID" value="NZ_CP061035.1"/>
</dbReference>
<keyword evidence="3" id="KW-0479">Metal-binding</keyword>
<dbReference type="InterPro" id="IPR039121">
    <property type="entry name" value="NUDT19"/>
</dbReference>
<dbReference type="Gene3D" id="3.90.79.10">
    <property type="entry name" value="Nucleoside Triphosphate Pyrophosphohydrolase"/>
    <property type="match status" value="1"/>
</dbReference>
<evidence type="ECO:0000256" key="3">
    <source>
        <dbReference type="ARBA" id="ARBA00022723"/>
    </source>
</evidence>
<dbReference type="PANTHER" id="PTHR12318:SF0">
    <property type="entry name" value="ACYL-COENZYME A DIPHOSPHATASE NUDT19"/>
    <property type="match status" value="1"/>
</dbReference>
<organism evidence="8 9">
    <name type="scientific">Sphingomonas aliaeris</name>
    <dbReference type="NCBI Taxonomy" id="2759526"/>
    <lineage>
        <taxon>Bacteria</taxon>
        <taxon>Pseudomonadati</taxon>
        <taxon>Pseudomonadota</taxon>
        <taxon>Alphaproteobacteria</taxon>
        <taxon>Sphingomonadales</taxon>
        <taxon>Sphingomonadaceae</taxon>
        <taxon>Sphingomonas</taxon>
    </lineage>
</organism>
<evidence type="ECO:0000256" key="1">
    <source>
        <dbReference type="ARBA" id="ARBA00001936"/>
    </source>
</evidence>
<dbReference type="PROSITE" id="PS51462">
    <property type="entry name" value="NUDIX"/>
    <property type="match status" value="1"/>
</dbReference>
<keyword evidence="5" id="KW-0460">Magnesium</keyword>
<dbReference type="Pfam" id="PF00293">
    <property type="entry name" value="NUDIX"/>
    <property type="match status" value="1"/>
</dbReference>
<dbReference type="AlphaFoldDB" id="A0A974S373"/>
<evidence type="ECO:0000256" key="2">
    <source>
        <dbReference type="ARBA" id="ARBA00001946"/>
    </source>
</evidence>
<evidence type="ECO:0000256" key="5">
    <source>
        <dbReference type="ARBA" id="ARBA00022842"/>
    </source>
</evidence>
<evidence type="ECO:0000256" key="4">
    <source>
        <dbReference type="ARBA" id="ARBA00022801"/>
    </source>
</evidence>
<comment type="cofactor">
    <cofactor evidence="1">
        <name>Mn(2+)</name>
        <dbReference type="ChEBI" id="CHEBI:29035"/>
    </cofactor>
</comment>
<dbReference type="EMBL" id="CP061035">
    <property type="protein sequence ID" value="QQV76257.1"/>
    <property type="molecule type" value="Genomic_DNA"/>
</dbReference>
<gene>
    <name evidence="8" type="ORF">H5J25_12180</name>
</gene>
<dbReference type="GO" id="GO:0016818">
    <property type="term" value="F:hydrolase activity, acting on acid anhydrides, in phosphorus-containing anhydrides"/>
    <property type="evidence" value="ECO:0007669"/>
    <property type="project" value="InterPro"/>
</dbReference>
<comment type="cofactor">
    <cofactor evidence="2">
        <name>Mg(2+)</name>
        <dbReference type="ChEBI" id="CHEBI:18420"/>
    </cofactor>
</comment>
<dbReference type="InterPro" id="IPR015797">
    <property type="entry name" value="NUDIX_hydrolase-like_dom_sf"/>
</dbReference>
<dbReference type="Proteomes" id="UP000595894">
    <property type="component" value="Chromosome"/>
</dbReference>
<name>A0A974S373_9SPHN</name>
<dbReference type="GO" id="GO:0046872">
    <property type="term" value="F:metal ion binding"/>
    <property type="evidence" value="ECO:0007669"/>
    <property type="project" value="UniProtKB-KW"/>
</dbReference>
<protein>
    <submittedName>
        <fullName evidence="8">NUDIX domain-containing protein</fullName>
    </submittedName>
</protein>
<dbReference type="KEGG" id="sari:H5J25_12180"/>
<dbReference type="CDD" id="cd18870">
    <property type="entry name" value="NUDIX_AcylCoAdiphos_Nudt19"/>
    <property type="match status" value="1"/>
</dbReference>
<dbReference type="SUPFAM" id="SSF55811">
    <property type="entry name" value="Nudix"/>
    <property type="match status" value="1"/>
</dbReference>
<accession>A0A974S373</accession>
<keyword evidence="6" id="KW-0464">Manganese</keyword>
<dbReference type="InterPro" id="IPR000086">
    <property type="entry name" value="NUDIX_hydrolase_dom"/>
</dbReference>
<dbReference type="PANTHER" id="PTHR12318">
    <property type="entry name" value="TESTOSTERONE-REGULATED PROTEIN RP2"/>
    <property type="match status" value="1"/>
</dbReference>
<evidence type="ECO:0000259" key="7">
    <source>
        <dbReference type="PROSITE" id="PS51462"/>
    </source>
</evidence>
<reference evidence="9" key="1">
    <citation type="submission" date="2020-09" db="EMBL/GenBank/DDBJ databases">
        <title>Sphingomonas sp., a new species isolated from pork steak.</title>
        <authorList>
            <person name="Heidler von Heilborn D."/>
        </authorList>
    </citation>
    <scope>NUCLEOTIDE SEQUENCE [LARGE SCALE GENOMIC DNA]</scope>
</reference>
<evidence type="ECO:0000256" key="6">
    <source>
        <dbReference type="ARBA" id="ARBA00023211"/>
    </source>
</evidence>
<evidence type="ECO:0000313" key="9">
    <source>
        <dbReference type="Proteomes" id="UP000595894"/>
    </source>
</evidence>
<proteinExistence type="predicted"/>
<feature type="domain" description="Nudix hydrolase" evidence="7">
    <location>
        <begin position="6"/>
        <end position="192"/>
    </location>
</feature>
<keyword evidence="4" id="KW-0378">Hydrolase</keyword>
<sequence>MTETQTPIPAATLVLFRDRADGPPDLLLVERAKAMVFAGGALVFPGGRIDPGDYVLAEAIGDPRDDTAARIAAIRETLEEVGLPIGLTPVPDAATLAAVRSALHAGSSFGEALAAHGLGLDLYALVPFARWLPAHAHMRIFDTLFYLARLPVDAPEAEVDATENVRLTWSSAQGILDAADAGEAHIIFPTRRNLERLARFGDFDEAVADARRHDIRAVTPWVEQRDGVDHLCIPTDLGYPVTSEAMKSAMRG</sequence>